<dbReference type="InterPro" id="IPR018490">
    <property type="entry name" value="cNMP-bd_dom_sf"/>
</dbReference>
<evidence type="ECO:0000259" key="5">
    <source>
        <dbReference type="PROSITE" id="PS51063"/>
    </source>
</evidence>
<dbReference type="PANTHER" id="PTHR24567">
    <property type="entry name" value="CRP FAMILY TRANSCRIPTIONAL REGULATORY PROTEIN"/>
    <property type="match status" value="1"/>
</dbReference>
<dbReference type="RefSeq" id="WP_020875920.1">
    <property type="nucleotide sequence ID" value="NZ_ATHJ01000064.1"/>
</dbReference>
<dbReference type="PANTHER" id="PTHR24567:SF68">
    <property type="entry name" value="DNA-BINDING TRANSCRIPTIONAL DUAL REGULATOR CRP"/>
    <property type="match status" value="1"/>
</dbReference>
<feature type="domain" description="Cyclic nucleotide-binding" evidence="4">
    <location>
        <begin position="13"/>
        <end position="116"/>
    </location>
</feature>
<name>S7VDK2_DESML</name>
<dbReference type="STRING" id="897.B2D07_07925"/>
<proteinExistence type="predicted"/>
<dbReference type="SUPFAM" id="SSF51206">
    <property type="entry name" value="cAMP-binding domain-like"/>
    <property type="match status" value="1"/>
</dbReference>
<dbReference type="GO" id="GO:0003700">
    <property type="term" value="F:DNA-binding transcription factor activity"/>
    <property type="evidence" value="ECO:0007669"/>
    <property type="project" value="TreeGrafter"/>
</dbReference>
<organism evidence="6 7">
    <name type="scientific">Desulfococcus multivorans DSM 2059</name>
    <dbReference type="NCBI Taxonomy" id="1121405"/>
    <lineage>
        <taxon>Bacteria</taxon>
        <taxon>Pseudomonadati</taxon>
        <taxon>Thermodesulfobacteriota</taxon>
        <taxon>Desulfobacteria</taxon>
        <taxon>Desulfobacterales</taxon>
        <taxon>Desulfococcaceae</taxon>
        <taxon>Desulfococcus</taxon>
    </lineage>
</organism>
<keyword evidence="7" id="KW-1185">Reference proteome</keyword>
<dbReference type="AlphaFoldDB" id="S7VDK2"/>
<dbReference type="InterPro" id="IPR012318">
    <property type="entry name" value="HTH_CRP"/>
</dbReference>
<comment type="caution">
    <text evidence="6">The sequence shown here is derived from an EMBL/GenBank/DDBJ whole genome shotgun (WGS) entry which is preliminary data.</text>
</comment>
<dbReference type="PROSITE" id="PS50042">
    <property type="entry name" value="CNMP_BINDING_3"/>
    <property type="match status" value="1"/>
</dbReference>
<dbReference type="PROSITE" id="PS51063">
    <property type="entry name" value="HTH_CRP_2"/>
    <property type="match status" value="1"/>
</dbReference>
<dbReference type="InterPro" id="IPR014710">
    <property type="entry name" value="RmlC-like_jellyroll"/>
</dbReference>
<dbReference type="GO" id="GO:0003677">
    <property type="term" value="F:DNA binding"/>
    <property type="evidence" value="ECO:0007669"/>
    <property type="project" value="UniProtKB-KW"/>
</dbReference>
<dbReference type="GO" id="GO:0005829">
    <property type="term" value="C:cytosol"/>
    <property type="evidence" value="ECO:0007669"/>
    <property type="project" value="TreeGrafter"/>
</dbReference>
<keyword evidence="1" id="KW-0805">Transcription regulation</keyword>
<dbReference type="Proteomes" id="UP000014977">
    <property type="component" value="Unassembled WGS sequence"/>
</dbReference>
<dbReference type="EMBL" id="ATHJ01000064">
    <property type="protein sequence ID" value="EPR42548.1"/>
    <property type="molecule type" value="Genomic_DNA"/>
</dbReference>
<dbReference type="InterPro" id="IPR050397">
    <property type="entry name" value="Env_Response_Regulators"/>
</dbReference>
<reference evidence="6 7" key="1">
    <citation type="journal article" date="2013" name="Genome Announc.">
        <title>Draft genome sequences for three mercury-methylating, sulfate-reducing bacteria.</title>
        <authorList>
            <person name="Brown S.D."/>
            <person name="Hurt R.A.Jr."/>
            <person name="Gilmour C.C."/>
            <person name="Elias D.A."/>
        </authorList>
    </citation>
    <scope>NUCLEOTIDE SEQUENCE [LARGE SCALE GENOMIC DNA]</scope>
    <source>
        <strain evidence="6 7">DSM 2059</strain>
    </source>
</reference>
<dbReference type="InterPro" id="IPR000595">
    <property type="entry name" value="cNMP-bd_dom"/>
</dbReference>
<evidence type="ECO:0000313" key="6">
    <source>
        <dbReference type="EMBL" id="EPR42548.1"/>
    </source>
</evidence>
<dbReference type="Pfam" id="PF13545">
    <property type="entry name" value="HTH_Crp_2"/>
    <property type="match status" value="1"/>
</dbReference>
<dbReference type="SUPFAM" id="SSF46785">
    <property type="entry name" value="Winged helix' DNA-binding domain"/>
    <property type="match status" value="1"/>
</dbReference>
<dbReference type="SMART" id="SM00100">
    <property type="entry name" value="cNMP"/>
    <property type="match status" value="1"/>
</dbReference>
<keyword evidence="3" id="KW-0804">Transcription</keyword>
<evidence type="ECO:0000256" key="2">
    <source>
        <dbReference type="ARBA" id="ARBA00023125"/>
    </source>
</evidence>
<dbReference type="CDD" id="cd00038">
    <property type="entry name" value="CAP_ED"/>
    <property type="match status" value="1"/>
</dbReference>
<dbReference type="PATRIC" id="fig|1121405.3.peg.967"/>
<protein>
    <submittedName>
        <fullName evidence="6">Transcriptional regulator, Crp/Fnr family</fullName>
    </submittedName>
</protein>
<dbReference type="eggNOG" id="COG0664">
    <property type="taxonomic scope" value="Bacteria"/>
</dbReference>
<accession>S7VDK2</accession>
<dbReference type="Gene3D" id="2.60.120.10">
    <property type="entry name" value="Jelly Rolls"/>
    <property type="match status" value="1"/>
</dbReference>
<dbReference type="Gene3D" id="1.10.10.10">
    <property type="entry name" value="Winged helix-like DNA-binding domain superfamily/Winged helix DNA-binding domain"/>
    <property type="match status" value="1"/>
</dbReference>
<evidence type="ECO:0000313" key="7">
    <source>
        <dbReference type="Proteomes" id="UP000014977"/>
    </source>
</evidence>
<dbReference type="InterPro" id="IPR036390">
    <property type="entry name" value="WH_DNA-bd_sf"/>
</dbReference>
<evidence type="ECO:0000259" key="4">
    <source>
        <dbReference type="PROSITE" id="PS50042"/>
    </source>
</evidence>
<dbReference type="Pfam" id="PF00027">
    <property type="entry name" value="cNMP_binding"/>
    <property type="match status" value="1"/>
</dbReference>
<evidence type="ECO:0000256" key="3">
    <source>
        <dbReference type="ARBA" id="ARBA00023163"/>
    </source>
</evidence>
<dbReference type="InterPro" id="IPR036388">
    <property type="entry name" value="WH-like_DNA-bd_sf"/>
</dbReference>
<feature type="domain" description="HTH crp-type" evidence="5">
    <location>
        <begin position="147"/>
        <end position="216"/>
    </location>
</feature>
<keyword evidence="2" id="KW-0238">DNA-binding</keyword>
<sequence length="229" mass="25356">MDKIITIIKSVPIFSGLEDDDIDALLRIAVHRRYGRGELIFSDGDAADGFYVVADGKIKIFKMSFDGKEQILHIFGPGEPFGEVPVFSGESFPANAQAIAASRLIFFSRKDFIALITEKPSLALNMLAVLSMRLRRFTVQIEHLSLKEVPERLAAYLMYLAREQESEDHVRLEIAKGQLASLLGTIPETLSRIFAKMSADGLIEVNGPDIRLCDREGLAILAGMDLDEA</sequence>
<dbReference type="SMART" id="SM00419">
    <property type="entry name" value="HTH_CRP"/>
    <property type="match status" value="1"/>
</dbReference>
<gene>
    <name evidence="6" type="ORF">dsmv_1536</name>
</gene>
<evidence type="ECO:0000256" key="1">
    <source>
        <dbReference type="ARBA" id="ARBA00023015"/>
    </source>
</evidence>